<protein>
    <submittedName>
        <fullName evidence="1">Hemin uptake protein HemP</fullName>
    </submittedName>
</protein>
<dbReference type="Pfam" id="PF10636">
    <property type="entry name" value="hemP"/>
    <property type="match status" value="1"/>
</dbReference>
<sequence>MTEHVRPLARTVELANAGYVSDRRHGLPEINADQLFGASNTVAIMHAGEVYLLTRTKLNKLLLTKQGGLSATMRSAYKE</sequence>
<dbReference type="InterPro" id="IPR019600">
    <property type="entry name" value="Hemin_uptake_protein_HemP"/>
</dbReference>
<keyword evidence="2" id="KW-1185">Reference proteome</keyword>
<gene>
    <name evidence="1" type="primary">hemP</name>
    <name evidence="1" type="ORF">Q9291_02365</name>
</gene>
<name>A0ABT9JQ61_9PROT</name>
<organism evidence="1 2">
    <name type="scientific">Methylophilus aquaticus</name>
    <dbReference type="NCBI Taxonomy" id="1971610"/>
    <lineage>
        <taxon>Bacteria</taxon>
        <taxon>Pseudomonadati</taxon>
        <taxon>Pseudomonadota</taxon>
        <taxon>Betaproteobacteria</taxon>
        <taxon>Nitrosomonadales</taxon>
        <taxon>Methylophilaceae</taxon>
        <taxon>Methylophilus</taxon>
    </lineage>
</organism>
<proteinExistence type="predicted"/>
<reference evidence="2" key="1">
    <citation type="journal article" date="2019" name="Int. J. Syst. Evol. Microbiol.">
        <title>The Global Catalogue of Microorganisms (GCM) 10K type strain sequencing project: providing services to taxonomists for standard genome sequencing and annotation.</title>
        <authorList>
            <consortium name="The Broad Institute Genomics Platform"/>
            <consortium name="The Broad Institute Genome Sequencing Center for Infectious Disease"/>
            <person name="Wu L."/>
            <person name="Ma J."/>
        </authorList>
    </citation>
    <scope>NUCLEOTIDE SEQUENCE [LARGE SCALE GENOMIC DNA]</scope>
    <source>
        <strain evidence="2">VKM B-3159</strain>
    </source>
</reference>
<comment type="caution">
    <text evidence="1">The sequence shown here is derived from an EMBL/GenBank/DDBJ whole genome shotgun (WGS) entry which is preliminary data.</text>
</comment>
<dbReference type="Gene3D" id="2.10.70.10">
    <property type="entry name" value="Complement Module, domain 1"/>
    <property type="match status" value="1"/>
</dbReference>
<dbReference type="RefSeq" id="WP_306388387.1">
    <property type="nucleotide sequence ID" value="NZ_JAVCAP010000002.1"/>
</dbReference>
<accession>A0ABT9JQ61</accession>
<dbReference type="Proteomes" id="UP001225906">
    <property type="component" value="Unassembled WGS sequence"/>
</dbReference>
<evidence type="ECO:0000313" key="1">
    <source>
        <dbReference type="EMBL" id="MDP8566684.1"/>
    </source>
</evidence>
<evidence type="ECO:0000313" key="2">
    <source>
        <dbReference type="Proteomes" id="UP001225906"/>
    </source>
</evidence>
<dbReference type="EMBL" id="JAVCAP010000002">
    <property type="protein sequence ID" value="MDP8566684.1"/>
    <property type="molecule type" value="Genomic_DNA"/>
</dbReference>